<dbReference type="Gene3D" id="3.40.50.300">
    <property type="entry name" value="P-loop containing nucleotide triphosphate hydrolases"/>
    <property type="match status" value="1"/>
</dbReference>
<organism evidence="1 2">
    <name type="scientific">Cryoendolithus antarcticus</name>
    <dbReference type="NCBI Taxonomy" id="1507870"/>
    <lineage>
        <taxon>Eukaryota</taxon>
        <taxon>Fungi</taxon>
        <taxon>Dikarya</taxon>
        <taxon>Ascomycota</taxon>
        <taxon>Pezizomycotina</taxon>
        <taxon>Dothideomycetes</taxon>
        <taxon>Dothideomycetidae</taxon>
        <taxon>Cladosporiales</taxon>
        <taxon>Cladosporiaceae</taxon>
        <taxon>Cryoendolithus</taxon>
    </lineage>
</organism>
<dbReference type="PANTHER" id="PTHR46082">
    <property type="entry name" value="ATP/GTP-BINDING PROTEIN-RELATED"/>
    <property type="match status" value="1"/>
</dbReference>
<protein>
    <recommendedName>
        <fullName evidence="3">NB-ARC domain-containing protein</fullName>
    </recommendedName>
</protein>
<gene>
    <name evidence="1" type="ORF">B0A48_04161</name>
</gene>
<dbReference type="AlphaFoldDB" id="A0A1V8THM8"/>
<dbReference type="Proteomes" id="UP000192596">
    <property type="component" value="Unassembled WGS sequence"/>
</dbReference>
<dbReference type="STRING" id="1507870.A0A1V8THM8"/>
<dbReference type="SUPFAM" id="SSF52540">
    <property type="entry name" value="P-loop containing nucleoside triphosphate hydrolases"/>
    <property type="match status" value="1"/>
</dbReference>
<dbReference type="InterPro" id="IPR053137">
    <property type="entry name" value="NLR-like"/>
</dbReference>
<dbReference type="PANTHER" id="PTHR46082:SF6">
    <property type="entry name" value="AAA+ ATPASE DOMAIN-CONTAINING PROTEIN-RELATED"/>
    <property type="match status" value="1"/>
</dbReference>
<evidence type="ECO:0000313" key="1">
    <source>
        <dbReference type="EMBL" id="OQO10860.1"/>
    </source>
</evidence>
<sequence length="829" mass="93441">MLRNKDPHIGMGVFWVDASSRSNAKQSYAKIAYEGGVDPSENAAKHWLSGRVYPWLLIVDNADGEDIELNDLLPPRSFGCVLVTTRNPKLNADGDESLILGPMDDNEGSELLLRAATTPRPWKTNAVDLAVSICKHLHYLPLALIQAGKAIAREVFGCNLSNYIHFFDTHASRIRRDRSRSRSHGVSNNEEISAFGSSEILYQSLVGGAAQDSRYQHALELLEMFSYMHFNDIRLDVLVHSAIGPLQEARTMSDRQSKEDQLVRRLNLPLPRPTWGAWATDLLRSVSRSKLLVTLPTIPSLLKNRLNLVDDEELREVISTGLRQALRILVSRGLVTRLSYEQVRGDEGTHDRYSMHPLVHRWIRERPQRLGEDALYCQMATTVLCRAIRLVGGDEESTKAMRRDLKPHIDHVTSCAAVIEQQISENRRRHRTGWRKMVFSLVTGDLHPTFGPMQAEECGRFGKVYLETGSYADAEIMFRKVLTYIISRLGQDHAVANLVKLGLSEAVWHQTKYNEASAVLQSVYESRKKMLGADHPQTLDIAYKHATSVLSQGFITSARLLQEETFDRLCRVHGPDSERAIMSKLELARAQWYYQNHDEAARLGEEVLEELERLSDEDSTFEEHRLVCTENLAMSYMYLGPSKAAEAVRMTRATVQKRIELQGEEGPMTLLSKAKLGQALGNNQEYEEAEFVLGNALEIGVRNYGGDHLVILAAKSWYAQSLMGIGKFELAEKIFRETVVKSKYAKAAAADGEHPDRIMHLWRLAECLERQDRKVEALALFETALEAMSNVGGHGLGPKHKHYAKIQQKIDVLRANRGDADKGRDTQTS</sequence>
<dbReference type="OrthoDB" id="5086500at2759"/>
<dbReference type="SUPFAM" id="SSF48452">
    <property type="entry name" value="TPR-like"/>
    <property type="match status" value="2"/>
</dbReference>
<dbReference type="InParanoid" id="A0A1V8THM8"/>
<reference evidence="2" key="1">
    <citation type="submission" date="2017-03" db="EMBL/GenBank/DDBJ databases">
        <title>Genomes of endolithic fungi from Antarctica.</title>
        <authorList>
            <person name="Coleine C."/>
            <person name="Masonjones S."/>
            <person name="Stajich J.E."/>
        </authorList>
    </citation>
    <scope>NUCLEOTIDE SEQUENCE [LARGE SCALE GENOMIC DNA]</scope>
    <source>
        <strain evidence="2">CCFEE 5527</strain>
    </source>
</reference>
<comment type="caution">
    <text evidence="1">The sequence shown here is derived from an EMBL/GenBank/DDBJ whole genome shotgun (WGS) entry which is preliminary data.</text>
</comment>
<dbReference type="InterPro" id="IPR011990">
    <property type="entry name" value="TPR-like_helical_dom_sf"/>
</dbReference>
<dbReference type="EMBL" id="NAJO01000008">
    <property type="protein sequence ID" value="OQO10860.1"/>
    <property type="molecule type" value="Genomic_DNA"/>
</dbReference>
<dbReference type="InterPro" id="IPR027417">
    <property type="entry name" value="P-loop_NTPase"/>
</dbReference>
<name>A0A1V8THM8_9PEZI</name>
<dbReference type="Gene3D" id="1.25.40.10">
    <property type="entry name" value="Tetratricopeptide repeat domain"/>
    <property type="match status" value="2"/>
</dbReference>
<dbReference type="Pfam" id="PF13374">
    <property type="entry name" value="TPR_10"/>
    <property type="match status" value="1"/>
</dbReference>
<keyword evidence="2" id="KW-1185">Reference proteome</keyword>
<dbReference type="SMART" id="SM00028">
    <property type="entry name" value="TPR"/>
    <property type="match status" value="3"/>
</dbReference>
<evidence type="ECO:0000313" key="2">
    <source>
        <dbReference type="Proteomes" id="UP000192596"/>
    </source>
</evidence>
<dbReference type="InterPro" id="IPR019734">
    <property type="entry name" value="TPR_rpt"/>
</dbReference>
<accession>A0A1V8THM8</accession>
<proteinExistence type="predicted"/>
<evidence type="ECO:0008006" key="3">
    <source>
        <dbReference type="Google" id="ProtNLM"/>
    </source>
</evidence>